<evidence type="ECO:0000256" key="1">
    <source>
        <dbReference type="SAM" id="MobiDB-lite"/>
    </source>
</evidence>
<dbReference type="AlphaFoldDB" id="A0A8K1C4F4"/>
<organism evidence="2 3">
    <name type="scientific">Pythium oligandrum</name>
    <name type="common">Mycoparasitic fungus</name>
    <dbReference type="NCBI Taxonomy" id="41045"/>
    <lineage>
        <taxon>Eukaryota</taxon>
        <taxon>Sar</taxon>
        <taxon>Stramenopiles</taxon>
        <taxon>Oomycota</taxon>
        <taxon>Peronosporomycetes</taxon>
        <taxon>Pythiales</taxon>
        <taxon>Pythiaceae</taxon>
        <taxon>Pythium</taxon>
    </lineage>
</organism>
<evidence type="ECO:0000313" key="2">
    <source>
        <dbReference type="EMBL" id="TMW56210.1"/>
    </source>
</evidence>
<dbReference type="Proteomes" id="UP000794436">
    <property type="component" value="Unassembled WGS sequence"/>
</dbReference>
<comment type="caution">
    <text evidence="2">The sequence shown here is derived from an EMBL/GenBank/DDBJ whole genome shotgun (WGS) entry which is preliminary data.</text>
</comment>
<dbReference type="PANTHER" id="PTHR12459:SF15">
    <property type="entry name" value="TRANSMEMBRANE PROTEIN 135"/>
    <property type="match status" value="1"/>
</dbReference>
<reference evidence="2" key="1">
    <citation type="submission" date="2019-03" db="EMBL/GenBank/DDBJ databases">
        <title>Long read genome sequence of the mycoparasitic Pythium oligandrum ATCC 38472 isolated from sugarbeet rhizosphere.</title>
        <authorList>
            <person name="Gaulin E."/>
        </authorList>
    </citation>
    <scope>NUCLEOTIDE SEQUENCE</scope>
    <source>
        <strain evidence="2">ATCC 38472_TT</strain>
    </source>
</reference>
<gene>
    <name evidence="2" type="ORF">Poli38472_008858</name>
</gene>
<proteinExistence type="predicted"/>
<evidence type="ECO:0000313" key="3">
    <source>
        <dbReference type="Proteomes" id="UP000794436"/>
    </source>
</evidence>
<feature type="region of interest" description="Disordered" evidence="1">
    <location>
        <begin position="352"/>
        <end position="374"/>
    </location>
</feature>
<dbReference type="PANTHER" id="PTHR12459">
    <property type="entry name" value="TRANSMEMBRANE PROTEIN 135-RELATED"/>
    <property type="match status" value="1"/>
</dbReference>
<dbReference type="EMBL" id="SPLM01000146">
    <property type="protein sequence ID" value="TMW56210.1"/>
    <property type="molecule type" value="Genomic_DNA"/>
</dbReference>
<feature type="compositionally biased region" description="Basic and acidic residues" evidence="1">
    <location>
        <begin position="356"/>
        <end position="366"/>
    </location>
</feature>
<dbReference type="OrthoDB" id="59427at2759"/>
<accession>A0A8K1C4F4</accession>
<dbReference type="InterPro" id="IPR026749">
    <property type="entry name" value="Tmem135"/>
</dbReference>
<protein>
    <recommendedName>
        <fullName evidence="4">Transmembrane protein 135 N-terminal domain-containing protein</fullName>
    </recommendedName>
</protein>
<name>A0A8K1C4F4_PYTOL</name>
<sequence>MDAAEHAVKGAVVCTGGLTLLQSLANRRVVSPSPLALSLGSFVGTFRFLEALGRTHDKRDSAAPAAASTAAIVALFFLEANRKGMVISYAAVEALISLAKEHTRLAEIKGIEMPLGTLVYARIIHMWIYCSQYCSRSQLSTLDGLSHVSKDALSRMRVMLPASNTVSRCQVFHPMATCSQFHRDFLLRNFKSSLKMFIPMYLLSSGVLQYKRWLSGPRPSLKGVLIQYLRSCACLTSVYAIPLASSCLLPIQNNRLAVTISGSLAVLCLLVEHERRRVSVLKAISVYPIAATATQVAEALRLSEHRREYLQYVIFAASMGVIFQYPQHQGTRLVQWLYGHALPVTQTHIEATDNAEQEKQTRDDVQTRNGSSTK</sequence>
<evidence type="ECO:0008006" key="4">
    <source>
        <dbReference type="Google" id="ProtNLM"/>
    </source>
</evidence>
<keyword evidence="3" id="KW-1185">Reference proteome</keyword>